<dbReference type="PANTHER" id="PTHR11472">
    <property type="entry name" value="DNA REPAIR DEAD HELICASE RAD3/XP-D SUBFAMILY MEMBER"/>
    <property type="match status" value="1"/>
</dbReference>
<dbReference type="GO" id="GO:0005634">
    <property type="term" value="C:nucleus"/>
    <property type="evidence" value="ECO:0007669"/>
    <property type="project" value="UniProtKB-SubCell"/>
</dbReference>
<dbReference type="InterPro" id="IPR027417">
    <property type="entry name" value="P-loop_NTPase"/>
</dbReference>
<dbReference type="EMBL" id="CAJPIZ010015497">
    <property type="protein sequence ID" value="CAG2115297.1"/>
    <property type="molecule type" value="Genomic_DNA"/>
</dbReference>
<evidence type="ECO:0000256" key="4">
    <source>
        <dbReference type="ARBA" id="ARBA00022741"/>
    </source>
</evidence>
<dbReference type="InterPro" id="IPR014013">
    <property type="entry name" value="Helic_SF1/SF2_ATP-bd_DinG/Rad3"/>
</dbReference>
<dbReference type="Pfam" id="PF23109">
    <property type="entry name" value="ARCH_RTEL1"/>
    <property type="match status" value="1"/>
</dbReference>
<dbReference type="Gene3D" id="3.40.50.300">
    <property type="entry name" value="P-loop containing nucleotide triphosphate hydrolases"/>
    <property type="match status" value="2"/>
</dbReference>
<dbReference type="GO" id="GO:0003678">
    <property type="term" value="F:DNA helicase activity"/>
    <property type="evidence" value="ECO:0007669"/>
    <property type="project" value="InterPro"/>
</dbReference>
<dbReference type="PANTHER" id="PTHR11472:SF34">
    <property type="entry name" value="REGULATOR OF TELOMERE ELONGATION HELICASE 1"/>
    <property type="match status" value="1"/>
</dbReference>
<evidence type="ECO:0000256" key="8">
    <source>
        <dbReference type="ARBA" id="ARBA00022840"/>
    </source>
</evidence>
<sequence length="1015" mass="114263">MDTFRRVAAAKTGTEMNGKQLTASATKTLNGWEMREELPQILYSSRTHLQLSQACKELKRSTYRTFRAVVIGSRDQLCINPEVTKLDTISAKNQTCRFKANHNQCQYYRQYETKVEKSVEYGTGVVFDIEDLLQLGRANTCCPYYAARHIQKSASLVFMPYNYILDPQVRRANKLELRNRVVVFDEGHNIERMCEESVSTQLRSDSFAVCIKVMGNLLEKLRDMDAGHYDGADAKELAALDVPLLAKLHMFICDLEMSIDSMIKSKPTPKNTHQTAEIFRIIDRAGLEVTTMPKLMGTLEEIMQIIAGSPEVNSPQGMAFAAAFTSMKDFLEKLIPIGNTTLEAYDSHKLDFIKKFKIFSEKGVDTDDDKTSFWNKKSSPDAWILHVWCLSPSVGAKALAAEGIHSMIITSGTLAPIHSFEAEMDMKFPVKLQNNHIIGANQLAIINISQSRDKVVLTSKYDNRDNMDYYRALGQTLIDILKTIPKGVLVFFSSYTALNKCTQIWKQYRNDNIWDKLNAVKQLFLEPRAKHAFNECFLKYKQKVDETQSNGAVFFGVFRGKLSEGIDLPDDYCRGVIMTGLPFPAVMDPRVILKKEYLNEAKIPLTADGWYALQMKRALNQAIGRVVRHKDDYGVIILLDSRFASLSDGLSKWVVKYIYRANVNNLDVNLTKLKSFFTNRINSHVVQTTPAETVAAKAFNSQFKPFSQQKKVAKSSPKMNSAINRFTQKNTILDAFKGASSPSVSTFNPTKPKSIFDSMSIIMNKTINGAPKPVANSSSNGSTTTIIEEITLDEESPRKKRLKFNVALKSIADPTLEDNCSPKPVSRQLSNESNSLAKKTSLNGNTTSVVDLEPIRVDPDEDAEEIICISSSSSSSCVANSVITASKTSTISSRDDNEIKCLSDTSNSTANIKTQSSASVQDFWRKNGAEFKRLFVGTKNFEDLCQAIRLYKTYKKLSDLCDSFNKVFNFVEKSKRDKYIQDLSIIVPKSDRQLFLSKCCINSENEFKMFKRTEN</sequence>
<evidence type="ECO:0000256" key="6">
    <source>
        <dbReference type="ARBA" id="ARBA00022801"/>
    </source>
</evidence>
<dbReference type="InterPro" id="IPR006555">
    <property type="entry name" value="ATP-dep_Helicase_C"/>
</dbReference>
<dbReference type="GO" id="GO:0006281">
    <property type="term" value="P:DNA repair"/>
    <property type="evidence" value="ECO:0007669"/>
    <property type="project" value="UniProtKB-KW"/>
</dbReference>
<feature type="domain" description="Helicase ATP-binding" evidence="18">
    <location>
        <begin position="1"/>
        <end position="233"/>
    </location>
</feature>
<dbReference type="OrthoDB" id="19182at2759"/>
<keyword evidence="6" id="KW-0378">Hydrolase</keyword>
<feature type="compositionally biased region" description="Polar residues" evidence="17">
    <location>
        <begin position="827"/>
        <end position="841"/>
    </location>
</feature>
<name>A0A7R9L4A4_9ACAR</name>
<keyword evidence="12" id="KW-0234">DNA repair</keyword>
<evidence type="ECO:0000313" key="20">
    <source>
        <dbReference type="Proteomes" id="UP000759131"/>
    </source>
</evidence>
<evidence type="ECO:0000256" key="7">
    <source>
        <dbReference type="ARBA" id="ARBA00022806"/>
    </source>
</evidence>
<keyword evidence="14" id="KW-0539">Nucleus</keyword>
<comment type="subcellular location">
    <subcellularLocation>
        <location evidence="1">Nucleus</location>
    </subcellularLocation>
</comment>
<evidence type="ECO:0000313" key="19">
    <source>
        <dbReference type="EMBL" id="CAD7634867.1"/>
    </source>
</evidence>
<dbReference type="GO" id="GO:0045910">
    <property type="term" value="P:negative regulation of DNA recombination"/>
    <property type="evidence" value="ECO:0007669"/>
    <property type="project" value="TreeGrafter"/>
</dbReference>
<dbReference type="Proteomes" id="UP000759131">
    <property type="component" value="Unassembled WGS sequence"/>
</dbReference>
<dbReference type="Pfam" id="PF13307">
    <property type="entry name" value="Helicase_C_2"/>
    <property type="match status" value="1"/>
</dbReference>
<dbReference type="PROSITE" id="PS51193">
    <property type="entry name" value="HELICASE_ATP_BIND_2"/>
    <property type="match status" value="1"/>
</dbReference>
<dbReference type="InterPro" id="IPR045028">
    <property type="entry name" value="DinG/Rad3-like"/>
</dbReference>
<gene>
    <name evidence="19" type="ORF">OSB1V03_LOCUS15261</name>
</gene>
<dbReference type="InterPro" id="IPR013020">
    <property type="entry name" value="Rad3/Chl1-like"/>
</dbReference>
<dbReference type="SMART" id="SM00491">
    <property type="entry name" value="HELICc2"/>
    <property type="match status" value="1"/>
</dbReference>
<keyword evidence="2" id="KW-0004">4Fe-4S</keyword>
<evidence type="ECO:0000259" key="18">
    <source>
        <dbReference type="PROSITE" id="PS51193"/>
    </source>
</evidence>
<evidence type="ECO:0000256" key="17">
    <source>
        <dbReference type="SAM" id="MobiDB-lite"/>
    </source>
</evidence>
<evidence type="ECO:0000256" key="1">
    <source>
        <dbReference type="ARBA" id="ARBA00004123"/>
    </source>
</evidence>
<comment type="catalytic activity">
    <reaction evidence="15">
        <text>ATP + H2O = ADP + phosphate + H(+)</text>
        <dbReference type="Rhea" id="RHEA:13065"/>
        <dbReference type="ChEBI" id="CHEBI:15377"/>
        <dbReference type="ChEBI" id="CHEBI:15378"/>
        <dbReference type="ChEBI" id="CHEBI:30616"/>
        <dbReference type="ChEBI" id="CHEBI:43474"/>
        <dbReference type="ChEBI" id="CHEBI:456216"/>
    </reaction>
</comment>
<evidence type="ECO:0000256" key="10">
    <source>
        <dbReference type="ARBA" id="ARBA00023014"/>
    </source>
</evidence>
<keyword evidence="11" id="KW-0238">DNA-binding</keyword>
<dbReference type="InterPro" id="IPR006554">
    <property type="entry name" value="Helicase-like_DEXD_c2"/>
</dbReference>
<dbReference type="EMBL" id="OC870072">
    <property type="protein sequence ID" value="CAD7634867.1"/>
    <property type="molecule type" value="Genomic_DNA"/>
</dbReference>
<feature type="region of interest" description="Disordered" evidence="17">
    <location>
        <begin position="818"/>
        <end position="841"/>
    </location>
</feature>
<evidence type="ECO:0000256" key="9">
    <source>
        <dbReference type="ARBA" id="ARBA00023004"/>
    </source>
</evidence>
<evidence type="ECO:0000256" key="11">
    <source>
        <dbReference type="ARBA" id="ARBA00023125"/>
    </source>
</evidence>
<dbReference type="GO" id="GO:0010569">
    <property type="term" value="P:regulation of double-strand break repair via homologous recombination"/>
    <property type="evidence" value="ECO:0007669"/>
    <property type="project" value="TreeGrafter"/>
</dbReference>
<accession>A0A7R9L4A4</accession>
<evidence type="ECO:0000256" key="13">
    <source>
        <dbReference type="ARBA" id="ARBA00023235"/>
    </source>
</evidence>
<dbReference type="CDD" id="cd18788">
    <property type="entry name" value="SF2_C_XPD"/>
    <property type="match status" value="1"/>
</dbReference>
<keyword evidence="13" id="KW-0413">Isomerase</keyword>
<organism evidence="19">
    <name type="scientific">Medioppia subpectinata</name>
    <dbReference type="NCBI Taxonomy" id="1979941"/>
    <lineage>
        <taxon>Eukaryota</taxon>
        <taxon>Metazoa</taxon>
        <taxon>Ecdysozoa</taxon>
        <taxon>Arthropoda</taxon>
        <taxon>Chelicerata</taxon>
        <taxon>Arachnida</taxon>
        <taxon>Acari</taxon>
        <taxon>Acariformes</taxon>
        <taxon>Sarcoptiformes</taxon>
        <taxon>Oribatida</taxon>
        <taxon>Brachypylina</taxon>
        <taxon>Oppioidea</taxon>
        <taxon>Oppiidae</taxon>
        <taxon>Medioppia</taxon>
    </lineage>
</organism>
<evidence type="ECO:0000256" key="5">
    <source>
        <dbReference type="ARBA" id="ARBA00022763"/>
    </source>
</evidence>
<dbReference type="GO" id="GO:0003677">
    <property type="term" value="F:DNA binding"/>
    <property type="evidence" value="ECO:0007669"/>
    <property type="project" value="UniProtKB-KW"/>
</dbReference>
<dbReference type="NCBIfam" id="TIGR00604">
    <property type="entry name" value="rad3"/>
    <property type="match status" value="1"/>
</dbReference>
<keyword evidence="5" id="KW-0227">DNA damage</keyword>
<evidence type="ECO:0000256" key="2">
    <source>
        <dbReference type="ARBA" id="ARBA00022485"/>
    </source>
</evidence>
<dbReference type="GO" id="GO:0070182">
    <property type="term" value="F:DNA polymerase binding"/>
    <property type="evidence" value="ECO:0007669"/>
    <property type="project" value="TreeGrafter"/>
</dbReference>
<dbReference type="GO" id="GO:0051539">
    <property type="term" value="F:4 iron, 4 sulfur cluster binding"/>
    <property type="evidence" value="ECO:0007669"/>
    <property type="project" value="UniProtKB-KW"/>
</dbReference>
<evidence type="ECO:0000256" key="3">
    <source>
        <dbReference type="ARBA" id="ARBA00022723"/>
    </source>
</evidence>
<evidence type="ECO:0000256" key="14">
    <source>
        <dbReference type="ARBA" id="ARBA00023242"/>
    </source>
</evidence>
<dbReference type="GO" id="GO:0090657">
    <property type="term" value="P:telomeric loop disassembly"/>
    <property type="evidence" value="ECO:0007669"/>
    <property type="project" value="TreeGrafter"/>
</dbReference>
<keyword evidence="4" id="KW-0547">Nucleotide-binding</keyword>
<dbReference type="GO" id="GO:0005524">
    <property type="term" value="F:ATP binding"/>
    <property type="evidence" value="ECO:0007669"/>
    <property type="project" value="UniProtKB-KW"/>
</dbReference>
<dbReference type="FunFam" id="3.40.50.300:FF:000431">
    <property type="entry name" value="Regulator of telomere elongation helicase 1"/>
    <property type="match status" value="1"/>
</dbReference>
<dbReference type="GO" id="GO:0046872">
    <property type="term" value="F:metal ion binding"/>
    <property type="evidence" value="ECO:0007669"/>
    <property type="project" value="UniProtKB-KW"/>
</dbReference>
<dbReference type="SMART" id="SM00488">
    <property type="entry name" value="DEXDc2"/>
    <property type="match status" value="1"/>
</dbReference>
<keyword evidence="3" id="KW-0479">Metal-binding</keyword>
<dbReference type="GO" id="GO:1904430">
    <property type="term" value="P:negative regulation of t-circle formation"/>
    <property type="evidence" value="ECO:0007669"/>
    <property type="project" value="TreeGrafter"/>
</dbReference>
<keyword evidence="8" id="KW-0067">ATP-binding</keyword>
<evidence type="ECO:0000256" key="16">
    <source>
        <dbReference type="ARBA" id="ARBA00073810"/>
    </source>
</evidence>
<dbReference type="AlphaFoldDB" id="A0A7R9L4A4"/>
<evidence type="ECO:0000256" key="12">
    <source>
        <dbReference type="ARBA" id="ARBA00023204"/>
    </source>
</evidence>
<dbReference type="Pfam" id="PF06733">
    <property type="entry name" value="DEAD_2"/>
    <property type="match status" value="1"/>
</dbReference>
<dbReference type="InterPro" id="IPR057498">
    <property type="entry name" value="Rtel1_ARCH"/>
</dbReference>
<evidence type="ECO:0000256" key="15">
    <source>
        <dbReference type="ARBA" id="ARBA00049360"/>
    </source>
</evidence>
<dbReference type="GO" id="GO:0016818">
    <property type="term" value="F:hydrolase activity, acting on acid anhydrides, in phosphorus-containing anhydrides"/>
    <property type="evidence" value="ECO:0007669"/>
    <property type="project" value="InterPro"/>
</dbReference>
<protein>
    <recommendedName>
        <fullName evidence="16">Regulator of telomere elongation helicase 1 homolog</fullName>
    </recommendedName>
</protein>
<keyword evidence="20" id="KW-1185">Reference proteome</keyword>
<dbReference type="InterPro" id="IPR010614">
    <property type="entry name" value="RAD3-like_helicase_DEAD"/>
</dbReference>
<keyword evidence="7" id="KW-0347">Helicase</keyword>
<feature type="non-terminal residue" evidence="19">
    <location>
        <position position="1"/>
    </location>
</feature>
<reference evidence="19" key="1">
    <citation type="submission" date="2020-11" db="EMBL/GenBank/DDBJ databases">
        <authorList>
            <person name="Tran Van P."/>
        </authorList>
    </citation>
    <scope>NUCLEOTIDE SEQUENCE</scope>
</reference>
<keyword evidence="10" id="KW-0411">Iron-sulfur</keyword>
<keyword evidence="9" id="KW-0408">Iron</keyword>
<proteinExistence type="predicted"/>